<dbReference type="Pfam" id="PF07527">
    <property type="entry name" value="Hairy_orange"/>
    <property type="match status" value="1"/>
</dbReference>
<dbReference type="STRING" id="37001.A0A1A9X2P3"/>
<feature type="domain" description="Orange" evidence="7">
    <location>
        <begin position="81"/>
        <end position="114"/>
    </location>
</feature>
<reference evidence="8" key="2">
    <citation type="submission" date="2020-05" db="UniProtKB">
        <authorList>
            <consortium name="EnsemblMetazoa"/>
        </authorList>
    </citation>
    <scope>IDENTIFICATION</scope>
    <source>
        <strain evidence="8">IAEA</strain>
    </source>
</reference>
<proteinExistence type="predicted"/>
<keyword evidence="2" id="KW-0805">Transcription regulation</keyword>
<evidence type="ECO:0000259" key="7">
    <source>
        <dbReference type="PROSITE" id="PS51054"/>
    </source>
</evidence>
<evidence type="ECO:0000313" key="8">
    <source>
        <dbReference type="EnsemblMetazoa" id="GBRI042130-PA"/>
    </source>
</evidence>
<dbReference type="Gene3D" id="4.10.280.10">
    <property type="entry name" value="Helix-loop-helix DNA-binding domain"/>
    <property type="match status" value="1"/>
</dbReference>
<organism evidence="8 9">
    <name type="scientific">Glossina brevipalpis</name>
    <dbReference type="NCBI Taxonomy" id="37001"/>
    <lineage>
        <taxon>Eukaryota</taxon>
        <taxon>Metazoa</taxon>
        <taxon>Ecdysozoa</taxon>
        <taxon>Arthropoda</taxon>
        <taxon>Hexapoda</taxon>
        <taxon>Insecta</taxon>
        <taxon>Pterygota</taxon>
        <taxon>Neoptera</taxon>
        <taxon>Endopterygota</taxon>
        <taxon>Diptera</taxon>
        <taxon>Brachycera</taxon>
        <taxon>Muscomorpha</taxon>
        <taxon>Hippoboscoidea</taxon>
        <taxon>Glossinidae</taxon>
        <taxon>Glossina</taxon>
    </lineage>
</organism>
<dbReference type="GO" id="GO:0003677">
    <property type="term" value="F:DNA binding"/>
    <property type="evidence" value="ECO:0007669"/>
    <property type="project" value="UniProtKB-KW"/>
</dbReference>
<dbReference type="GO" id="GO:0005634">
    <property type="term" value="C:nucleus"/>
    <property type="evidence" value="ECO:0007669"/>
    <property type="project" value="UniProtKB-SubCell"/>
</dbReference>
<keyword evidence="9" id="KW-1185">Reference proteome</keyword>
<dbReference type="PROSITE" id="PS50888">
    <property type="entry name" value="BHLH"/>
    <property type="match status" value="1"/>
</dbReference>
<name>A0A1A9X2P3_9MUSC</name>
<dbReference type="GO" id="GO:0046983">
    <property type="term" value="F:protein dimerization activity"/>
    <property type="evidence" value="ECO:0007669"/>
    <property type="project" value="InterPro"/>
</dbReference>
<evidence type="ECO:0000256" key="2">
    <source>
        <dbReference type="ARBA" id="ARBA00023015"/>
    </source>
</evidence>
<evidence type="ECO:0000259" key="6">
    <source>
        <dbReference type="PROSITE" id="PS50888"/>
    </source>
</evidence>
<evidence type="ECO:0000256" key="5">
    <source>
        <dbReference type="ARBA" id="ARBA00023242"/>
    </source>
</evidence>
<dbReference type="VEuPathDB" id="VectorBase:GBRI042130"/>
<dbReference type="GO" id="GO:0006355">
    <property type="term" value="P:regulation of DNA-templated transcription"/>
    <property type="evidence" value="ECO:0007669"/>
    <property type="project" value="InterPro"/>
</dbReference>
<feature type="domain" description="BHLH" evidence="6">
    <location>
        <begin position="10"/>
        <end position="65"/>
    </location>
</feature>
<evidence type="ECO:0008006" key="10">
    <source>
        <dbReference type="Google" id="ProtNLM"/>
    </source>
</evidence>
<keyword evidence="4" id="KW-0804">Transcription</keyword>
<dbReference type="SUPFAM" id="SSF158457">
    <property type="entry name" value="Orange domain-like"/>
    <property type="match status" value="1"/>
</dbReference>
<dbReference type="InterPro" id="IPR036638">
    <property type="entry name" value="HLH_DNA-bd_sf"/>
</dbReference>
<dbReference type="SMART" id="SM00353">
    <property type="entry name" value="HLH"/>
    <property type="match status" value="1"/>
</dbReference>
<accession>A0A1A9X2P3</accession>
<keyword evidence="3" id="KW-0238">DNA-binding</keyword>
<dbReference type="EnsemblMetazoa" id="GBRI042130-RA">
    <property type="protein sequence ID" value="GBRI042130-PA"/>
    <property type="gene ID" value="GBRI042130"/>
</dbReference>
<reference evidence="9" key="1">
    <citation type="submission" date="2014-03" db="EMBL/GenBank/DDBJ databases">
        <authorList>
            <person name="Aksoy S."/>
            <person name="Warren W."/>
            <person name="Wilson R.K."/>
        </authorList>
    </citation>
    <scope>NUCLEOTIDE SEQUENCE [LARGE SCALE GENOMIC DNA]</scope>
    <source>
        <strain evidence="9">IAEA</strain>
    </source>
</reference>
<dbReference type="Pfam" id="PF00010">
    <property type="entry name" value="HLH"/>
    <property type="match status" value="1"/>
</dbReference>
<comment type="subcellular location">
    <subcellularLocation>
        <location evidence="1">Nucleus</location>
    </subcellularLocation>
</comment>
<evidence type="ECO:0000256" key="4">
    <source>
        <dbReference type="ARBA" id="ARBA00023163"/>
    </source>
</evidence>
<sequence>MSYTTKTEIYQKIKKPLLERQRRARINKCLDAIKQLVVELQGNKNILRMDKAEMLESTIIFLRSRKIKQKKSSSYVPVNTFRNGYINAVNEVSRLLASTPGVSVDMGKSVMTHLGRSYNLLQQQYHHQRKHTLTMQCAHSPASSGYHSDNTESPLATPTPHFTLHFDPFPSFNAYRSNSSFLWRLFARCLCLATQDNMIDQGSHRQWVSSKLTSQGRTDKSTSVLSFPFLSVL</sequence>
<dbReference type="Proteomes" id="UP000091820">
    <property type="component" value="Unassembled WGS sequence"/>
</dbReference>
<evidence type="ECO:0000313" key="9">
    <source>
        <dbReference type="Proteomes" id="UP000091820"/>
    </source>
</evidence>
<dbReference type="PROSITE" id="PS51054">
    <property type="entry name" value="ORANGE"/>
    <property type="match status" value="1"/>
</dbReference>
<dbReference type="InterPro" id="IPR011598">
    <property type="entry name" value="bHLH_dom"/>
</dbReference>
<evidence type="ECO:0000256" key="1">
    <source>
        <dbReference type="ARBA" id="ARBA00004123"/>
    </source>
</evidence>
<dbReference type="AlphaFoldDB" id="A0A1A9X2P3"/>
<keyword evidence="5" id="KW-0539">Nucleus</keyword>
<evidence type="ECO:0000256" key="3">
    <source>
        <dbReference type="ARBA" id="ARBA00023125"/>
    </source>
</evidence>
<protein>
    <recommendedName>
        <fullName evidence="10">BHLH domain-containing protein</fullName>
    </recommendedName>
</protein>
<dbReference type="InterPro" id="IPR050370">
    <property type="entry name" value="HES_HEY"/>
</dbReference>
<dbReference type="InterPro" id="IPR003650">
    <property type="entry name" value="Orange_dom"/>
</dbReference>
<dbReference type="PANTHER" id="PTHR10985">
    <property type="entry name" value="BASIC HELIX-LOOP-HELIX TRANSCRIPTION FACTOR, HES-RELATED"/>
    <property type="match status" value="1"/>
</dbReference>
<dbReference type="SUPFAM" id="SSF47459">
    <property type="entry name" value="HLH, helix-loop-helix DNA-binding domain"/>
    <property type="match status" value="1"/>
</dbReference>
<dbReference type="SMART" id="SM00511">
    <property type="entry name" value="ORANGE"/>
    <property type="match status" value="1"/>
</dbReference>